<evidence type="ECO:0000256" key="4">
    <source>
        <dbReference type="ARBA" id="ARBA00023180"/>
    </source>
</evidence>
<dbReference type="SMART" id="SM00408">
    <property type="entry name" value="IGc2"/>
    <property type="match status" value="4"/>
</dbReference>
<evidence type="ECO:0000259" key="7">
    <source>
        <dbReference type="PROSITE" id="PS50835"/>
    </source>
</evidence>
<dbReference type="InterPro" id="IPR036179">
    <property type="entry name" value="Ig-like_dom_sf"/>
</dbReference>
<feature type="domain" description="Ig-like" evidence="7">
    <location>
        <begin position="447"/>
        <end position="531"/>
    </location>
</feature>
<evidence type="ECO:0000313" key="9">
    <source>
        <dbReference type="Proteomes" id="UP000837857"/>
    </source>
</evidence>
<gene>
    <name evidence="8" type="ORF">IPOD504_LOCUS11357</name>
</gene>
<proteinExistence type="predicted"/>
<evidence type="ECO:0000313" key="8">
    <source>
        <dbReference type="EMBL" id="CAH2061674.1"/>
    </source>
</evidence>
<protein>
    <recommendedName>
        <fullName evidence="7">Ig-like domain-containing protein</fullName>
    </recommendedName>
</protein>
<dbReference type="PROSITE" id="PS50835">
    <property type="entry name" value="IG_LIKE"/>
    <property type="match status" value="5"/>
</dbReference>
<dbReference type="InterPro" id="IPR007110">
    <property type="entry name" value="Ig-like_dom"/>
</dbReference>
<dbReference type="InterPro" id="IPR051275">
    <property type="entry name" value="Cell_adhesion_signaling"/>
</dbReference>
<dbReference type="PANTHER" id="PTHR11640:SF31">
    <property type="entry name" value="IRREGULAR CHIASM C-ROUGHEST PROTEIN-RELATED"/>
    <property type="match status" value="1"/>
</dbReference>
<organism evidence="8 9">
    <name type="scientific">Iphiclides podalirius</name>
    <name type="common">scarce swallowtail</name>
    <dbReference type="NCBI Taxonomy" id="110791"/>
    <lineage>
        <taxon>Eukaryota</taxon>
        <taxon>Metazoa</taxon>
        <taxon>Ecdysozoa</taxon>
        <taxon>Arthropoda</taxon>
        <taxon>Hexapoda</taxon>
        <taxon>Insecta</taxon>
        <taxon>Pterygota</taxon>
        <taxon>Neoptera</taxon>
        <taxon>Endopterygota</taxon>
        <taxon>Lepidoptera</taxon>
        <taxon>Glossata</taxon>
        <taxon>Ditrysia</taxon>
        <taxon>Papilionoidea</taxon>
        <taxon>Papilionidae</taxon>
        <taxon>Papilioninae</taxon>
        <taxon>Iphiclides</taxon>
    </lineage>
</organism>
<reference evidence="8" key="1">
    <citation type="submission" date="2022-03" db="EMBL/GenBank/DDBJ databases">
        <authorList>
            <person name="Martin H S."/>
        </authorList>
    </citation>
    <scope>NUCLEOTIDE SEQUENCE</scope>
</reference>
<keyword evidence="5" id="KW-0393">Immunoglobulin domain</keyword>
<dbReference type="PANTHER" id="PTHR11640">
    <property type="entry name" value="NEPHRIN"/>
    <property type="match status" value="1"/>
</dbReference>
<keyword evidence="4" id="KW-0325">Glycoprotein</keyword>
<keyword evidence="3" id="KW-1015">Disulfide bond</keyword>
<feature type="domain" description="Ig-like" evidence="7">
    <location>
        <begin position="231"/>
        <end position="343"/>
    </location>
</feature>
<feature type="domain" description="Ig-like" evidence="7">
    <location>
        <begin position="142"/>
        <end position="226"/>
    </location>
</feature>
<dbReference type="SUPFAM" id="SSF48726">
    <property type="entry name" value="Immunoglobulin"/>
    <property type="match status" value="4"/>
</dbReference>
<comment type="subcellular location">
    <subcellularLocation>
        <location evidence="1">Membrane</location>
        <topology evidence="1">Single-pass type I membrane protein</topology>
    </subcellularLocation>
</comment>
<sequence length="872" mass="98495">MKAWGEDMGKYSCLLSNAAGNGTTNGTIDVNILYKPQVRLIMSPRSPILETEHRNVTLICEVVSGNPSTLDEVIWYLDNEVLKHLPECNDTNDSFCNDVDPSMLLLQDTTKSFHGNYSCKGKNSVGWGSESAKTELIVNYPPGPAKLTYFPWRIIKGQSLELTCTVEEKGRPESIRIRWHRDGRLVSDVVTDSWTIDPVTLDHRANFSCRGNNSAGEGPPAYAAIDVLAPPSFKYAMNQYSGALYRSQDISLSCTVECAPLCSVQWLKDGQVIDLEKTDRYYVVERNIEPQVNRNDFEATESTLHWNMSAWAGGVLSRAADGARYTCRSSRNAAGPSVNSTTTFAVEYEPENITVTPQVVSVVENKIPGKVVCSAKGFPMPNYSWQREQPVKGQGEEHARPTLILSTSSTLLLGPVTRKDAGRYVCEAYNKHGKVNSTVYLDVTFVPECGIKQIEKDGEQVLACTANSNPAEVTFSWRLKNENDSLTDERIWQSGSQSFLRLNRSIPHYRTYNCYAANSVGVSKPCERGVEANLESNRNRMWWRDQYKLLLFGGVALSILIVTLVLCIIIFRCRRIKNKSKYVDNNPMELDERVKFLTDPTPDVLRLTTIHPSGQLVNFVDNITNGNPGAENPVIYENLPFHSVQQPPNQNINTLKKQYISMKNLSTNVNTNRNNQKNFEIPLQHPSSYYIKQIDKWAPSDQKKSCNPTIGPIIWQTGDEPHCTKTLNRTRKKNNKKLNRMKRSESLKDKLSYVGVYNNYERPNYHVPENDESRGKSYLQLQDQNCAVNFNTLGPKGEWSKHKKHDLALDNHNMKFKNTVNSNKHRYDGFPVVETGINKITNSSYKTSVTSSQRKRMQNSDRANVTFGEIDI</sequence>
<dbReference type="InterPro" id="IPR003599">
    <property type="entry name" value="Ig_sub"/>
</dbReference>
<evidence type="ECO:0000256" key="3">
    <source>
        <dbReference type="ARBA" id="ARBA00023157"/>
    </source>
</evidence>
<feature type="domain" description="Ig-like" evidence="7">
    <location>
        <begin position="350"/>
        <end position="444"/>
    </location>
</feature>
<dbReference type="Pfam" id="PF13927">
    <property type="entry name" value="Ig_3"/>
    <property type="match status" value="2"/>
</dbReference>
<evidence type="ECO:0000256" key="5">
    <source>
        <dbReference type="ARBA" id="ARBA00023319"/>
    </source>
</evidence>
<keyword evidence="6" id="KW-1133">Transmembrane helix</keyword>
<dbReference type="EMBL" id="OW152840">
    <property type="protein sequence ID" value="CAH2061674.1"/>
    <property type="molecule type" value="Genomic_DNA"/>
</dbReference>
<dbReference type="Proteomes" id="UP000837857">
    <property type="component" value="Chromosome 28"/>
</dbReference>
<feature type="non-terminal residue" evidence="8">
    <location>
        <position position="872"/>
    </location>
</feature>
<dbReference type="InterPro" id="IPR003598">
    <property type="entry name" value="Ig_sub2"/>
</dbReference>
<keyword evidence="2 6" id="KW-0472">Membrane</keyword>
<feature type="transmembrane region" description="Helical" evidence="6">
    <location>
        <begin position="549"/>
        <end position="571"/>
    </location>
</feature>
<dbReference type="CDD" id="cd00096">
    <property type="entry name" value="Ig"/>
    <property type="match status" value="1"/>
</dbReference>
<dbReference type="SMART" id="SM00409">
    <property type="entry name" value="IG"/>
    <property type="match status" value="4"/>
</dbReference>
<evidence type="ECO:0000256" key="6">
    <source>
        <dbReference type="SAM" id="Phobius"/>
    </source>
</evidence>
<evidence type="ECO:0000256" key="1">
    <source>
        <dbReference type="ARBA" id="ARBA00004479"/>
    </source>
</evidence>
<name>A0ABN8IQQ7_9NEOP</name>
<keyword evidence="9" id="KW-1185">Reference proteome</keyword>
<feature type="domain" description="Ig-like" evidence="7">
    <location>
        <begin position="36"/>
        <end position="139"/>
    </location>
</feature>
<accession>A0ABN8IQQ7</accession>
<dbReference type="Gene3D" id="2.60.40.10">
    <property type="entry name" value="Immunoglobulins"/>
    <property type="match status" value="5"/>
</dbReference>
<dbReference type="InterPro" id="IPR013783">
    <property type="entry name" value="Ig-like_fold"/>
</dbReference>
<keyword evidence="6" id="KW-0812">Transmembrane</keyword>
<evidence type="ECO:0000256" key="2">
    <source>
        <dbReference type="ARBA" id="ARBA00023136"/>
    </source>
</evidence>